<organism evidence="2 3">
    <name type="scientific">Nocardia lasii</name>
    <dbReference type="NCBI Taxonomy" id="1616107"/>
    <lineage>
        <taxon>Bacteria</taxon>
        <taxon>Bacillati</taxon>
        <taxon>Actinomycetota</taxon>
        <taxon>Actinomycetes</taxon>
        <taxon>Mycobacteriales</taxon>
        <taxon>Nocardiaceae</taxon>
        <taxon>Nocardia</taxon>
    </lineage>
</organism>
<feature type="domain" description="ChsH2 C-terminal OB-fold" evidence="1">
    <location>
        <begin position="70"/>
        <end position="133"/>
    </location>
</feature>
<evidence type="ECO:0000313" key="3">
    <source>
        <dbReference type="Proteomes" id="UP001596223"/>
    </source>
</evidence>
<dbReference type="PANTHER" id="PTHR34075:SF5">
    <property type="entry name" value="BLR3430 PROTEIN"/>
    <property type="match status" value="1"/>
</dbReference>
<protein>
    <submittedName>
        <fullName evidence="2">Zn-ribbon domain-containing OB-fold protein</fullName>
    </submittedName>
</protein>
<evidence type="ECO:0000259" key="1">
    <source>
        <dbReference type="Pfam" id="PF01796"/>
    </source>
</evidence>
<dbReference type="InterPro" id="IPR012340">
    <property type="entry name" value="NA-bd_OB-fold"/>
</dbReference>
<dbReference type="EMBL" id="JBHSQN010000001">
    <property type="protein sequence ID" value="MFC6009988.1"/>
    <property type="molecule type" value="Genomic_DNA"/>
</dbReference>
<dbReference type="Pfam" id="PF01796">
    <property type="entry name" value="OB_ChsH2_C"/>
    <property type="match status" value="2"/>
</dbReference>
<dbReference type="Proteomes" id="UP001596223">
    <property type="component" value="Unassembled WGS sequence"/>
</dbReference>
<dbReference type="InterPro" id="IPR052513">
    <property type="entry name" value="Thioester_dehydratase-like"/>
</dbReference>
<sequence>MTKGNTAVDVLSAPLRVRFDYTRSVGGVIGAFLTGLRERRILGIRGSDGRVLVPPAEYDPLTCAALSELVEVATVGTVRSWTWVAEPLPGQPFDRPFAWALIQLDGADTSLLHALDAAGPEQISTGMRVSARWADERTGRIQDIVCFEPGENPSAPDYSEVQPVTVLTTPVDLDYTHTASPQESVYLRGLAEGKLIGGRSEAGGRVYFPPRGANPTDGLPTDDLVELPDTGTVTTFCIVNVPFLGQRIKPPYVAAYVLLDGADIPFLHLILGCEPAEVRMGMRVAAVWKPRAEWGHTLANIDHFRPTGEPDASYETYQQHL</sequence>
<reference evidence="3" key="1">
    <citation type="journal article" date="2019" name="Int. J. Syst. Evol. Microbiol.">
        <title>The Global Catalogue of Microorganisms (GCM) 10K type strain sequencing project: providing services to taxonomists for standard genome sequencing and annotation.</title>
        <authorList>
            <consortium name="The Broad Institute Genomics Platform"/>
            <consortium name="The Broad Institute Genome Sequencing Center for Infectious Disease"/>
            <person name="Wu L."/>
            <person name="Ma J."/>
        </authorList>
    </citation>
    <scope>NUCLEOTIDE SEQUENCE [LARGE SCALE GENOMIC DNA]</scope>
    <source>
        <strain evidence="3">CCUG 36956</strain>
    </source>
</reference>
<accession>A0ABW1JMU6</accession>
<evidence type="ECO:0000313" key="2">
    <source>
        <dbReference type="EMBL" id="MFC6009988.1"/>
    </source>
</evidence>
<dbReference type="InterPro" id="IPR002878">
    <property type="entry name" value="ChsH2_C"/>
</dbReference>
<dbReference type="SUPFAM" id="SSF50249">
    <property type="entry name" value="Nucleic acid-binding proteins"/>
    <property type="match status" value="2"/>
</dbReference>
<dbReference type="PANTHER" id="PTHR34075">
    <property type="entry name" value="BLR3430 PROTEIN"/>
    <property type="match status" value="1"/>
</dbReference>
<gene>
    <name evidence="2" type="ORF">ACFP3H_02910</name>
</gene>
<feature type="domain" description="ChsH2 C-terminal OB-fold" evidence="1">
    <location>
        <begin position="225"/>
        <end position="289"/>
    </location>
</feature>
<proteinExistence type="predicted"/>
<name>A0ABW1JMU6_9NOCA</name>
<keyword evidence="3" id="KW-1185">Reference proteome</keyword>
<dbReference type="Gene3D" id="6.10.30.10">
    <property type="match status" value="2"/>
</dbReference>
<dbReference type="RefSeq" id="WP_378599057.1">
    <property type="nucleotide sequence ID" value="NZ_JBHSQN010000001.1"/>
</dbReference>
<comment type="caution">
    <text evidence="2">The sequence shown here is derived from an EMBL/GenBank/DDBJ whole genome shotgun (WGS) entry which is preliminary data.</text>
</comment>